<evidence type="ECO:0000313" key="1">
    <source>
        <dbReference type="EMBL" id="JAE24053.1"/>
    </source>
</evidence>
<organism evidence="1">
    <name type="scientific">Arundo donax</name>
    <name type="common">Giant reed</name>
    <name type="synonym">Donax arundinaceus</name>
    <dbReference type="NCBI Taxonomy" id="35708"/>
    <lineage>
        <taxon>Eukaryota</taxon>
        <taxon>Viridiplantae</taxon>
        <taxon>Streptophyta</taxon>
        <taxon>Embryophyta</taxon>
        <taxon>Tracheophyta</taxon>
        <taxon>Spermatophyta</taxon>
        <taxon>Magnoliopsida</taxon>
        <taxon>Liliopsida</taxon>
        <taxon>Poales</taxon>
        <taxon>Poaceae</taxon>
        <taxon>PACMAD clade</taxon>
        <taxon>Arundinoideae</taxon>
        <taxon>Arundineae</taxon>
        <taxon>Arundo</taxon>
    </lineage>
</organism>
<name>A0A0A9GU12_ARUDO</name>
<reference evidence="1" key="2">
    <citation type="journal article" date="2015" name="Data Brief">
        <title>Shoot transcriptome of the giant reed, Arundo donax.</title>
        <authorList>
            <person name="Barrero R.A."/>
            <person name="Guerrero F.D."/>
            <person name="Moolhuijzen P."/>
            <person name="Goolsby J.A."/>
            <person name="Tidwell J."/>
            <person name="Bellgard S.E."/>
            <person name="Bellgard M.I."/>
        </authorList>
    </citation>
    <scope>NUCLEOTIDE SEQUENCE</scope>
    <source>
        <tissue evidence="1">Shoot tissue taken approximately 20 cm above the soil surface</tissue>
    </source>
</reference>
<accession>A0A0A9GU12</accession>
<dbReference type="EMBL" id="GBRH01173843">
    <property type="protein sequence ID" value="JAE24053.1"/>
    <property type="molecule type" value="Transcribed_RNA"/>
</dbReference>
<sequence>MNFTYWQIDRQATQTIHIPGFKLKKNPTTQYVIKLTTITDQQLLINKNQMPEQFTKLKSPTHGLRFNKNPLRVMRSPR</sequence>
<reference evidence="1" key="1">
    <citation type="submission" date="2014-09" db="EMBL/GenBank/DDBJ databases">
        <authorList>
            <person name="Magalhaes I.L.F."/>
            <person name="Oliveira U."/>
            <person name="Santos F.R."/>
            <person name="Vidigal T.H.D.A."/>
            <person name="Brescovit A.D."/>
            <person name="Santos A.J."/>
        </authorList>
    </citation>
    <scope>NUCLEOTIDE SEQUENCE</scope>
    <source>
        <tissue evidence="1">Shoot tissue taken approximately 20 cm above the soil surface</tissue>
    </source>
</reference>
<protein>
    <submittedName>
        <fullName evidence="1">Uncharacterized protein</fullName>
    </submittedName>
</protein>
<dbReference type="AlphaFoldDB" id="A0A0A9GU12"/>
<proteinExistence type="predicted"/>